<keyword evidence="6 9" id="KW-0067">ATP-binding</keyword>
<dbReference type="GO" id="GO:0005524">
    <property type="term" value="F:ATP binding"/>
    <property type="evidence" value="ECO:0007669"/>
    <property type="project" value="UniProtKB-KW"/>
</dbReference>
<dbReference type="InterPro" id="IPR003439">
    <property type="entry name" value="ABC_transporter-like_ATP-bd"/>
</dbReference>
<dbReference type="Proteomes" id="UP001306592">
    <property type="component" value="Unassembled WGS sequence"/>
</dbReference>
<sequence length="461" mass="49204">MMLMEVKQAAVSGGDLAVLPVSFSLAAGRPFTLLGETGSGKSLLAQAVTGLLPRELTASGTLHFEGQQLPLASRPARALWGHTLGILPQEPWLALDPTMRAGEQVAESYRLVRAMSKTRARQAAQADLAALGVAHAADRLPQALSGGMAQRVAFAAARAGGAKIIVADEPTKGLDVAWRDEVIALLLAEVNAGGALLTVTHDIELARQIGGDVAVMLKGEIVERGSAQQVLSAPQHPYTQALLAADPSRWAPRQSAEHLGKVVLEARNLSKSRAGRQLFSGQSLCIHAGEVIGITGPSGCGKSSFGDILLDLLSADSGEVLRDATLAAVKYQKIFQDPPSAFAPRVTLRQALMDVVKLHGLDEGRIAPLMQRLKLRPALLHRYPGEISGGELQRFALLRALLPEPVFLFADEPTSRLDLLTQQQTIELLVEVATEQNCALLVVSHDEALIEHISHRRIRLG</sequence>
<dbReference type="InterPro" id="IPR017871">
    <property type="entry name" value="ABC_transporter-like_CS"/>
</dbReference>
<dbReference type="InterPro" id="IPR003593">
    <property type="entry name" value="AAA+_ATPase"/>
</dbReference>
<name>A0ABU8DHZ8_ERWAP</name>
<evidence type="ECO:0000313" key="9">
    <source>
        <dbReference type="EMBL" id="MEI2682553.1"/>
    </source>
</evidence>
<reference evidence="9 10" key="1">
    <citation type="submission" date="2024-02" db="EMBL/GenBank/DDBJ databases">
        <title>First report Erwinia aphidicola in onion in Chile.</title>
        <authorList>
            <person name="Valenzuela M."/>
            <person name="Pena M."/>
            <person name="Dutta B."/>
        </authorList>
    </citation>
    <scope>NUCLEOTIDE SEQUENCE [LARGE SCALE GENOMIC DNA]</scope>
    <source>
        <strain evidence="9 10">QCJ3A</strain>
    </source>
</reference>
<evidence type="ECO:0000259" key="8">
    <source>
        <dbReference type="PROSITE" id="PS50893"/>
    </source>
</evidence>
<dbReference type="SMART" id="SM00382">
    <property type="entry name" value="AAA"/>
    <property type="match status" value="2"/>
</dbReference>
<keyword evidence="10" id="KW-1185">Reference proteome</keyword>
<dbReference type="RefSeq" id="WP_336203231.1">
    <property type="nucleotide sequence ID" value="NZ_JBANEI010000008.1"/>
</dbReference>
<dbReference type="PANTHER" id="PTHR43297:SF7">
    <property type="entry name" value="D,D-DIPEPTIDE TRANSPORT ATP-BINDING PROTEIN DDPD-RELATED"/>
    <property type="match status" value="1"/>
</dbReference>
<protein>
    <submittedName>
        <fullName evidence="9">ATP-binding cassette domain-containing protein</fullName>
    </submittedName>
</protein>
<evidence type="ECO:0000256" key="2">
    <source>
        <dbReference type="ARBA" id="ARBA00006526"/>
    </source>
</evidence>
<dbReference type="EMBL" id="JBANEI010000008">
    <property type="protein sequence ID" value="MEI2682553.1"/>
    <property type="molecule type" value="Genomic_DNA"/>
</dbReference>
<evidence type="ECO:0000256" key="1">
    <source>
        <dbReference type="ARBA" id="ARBA00004417"/>
    </source>
</evidence>
<feature type="domain" description="ABC transporter" evidence="8">
    <location>
        <begin position="1"/>
        <end position="243"/>
    </location>
</feature>
<dbReference type="InterPro" id="IPR050388">
    <property type="entry name" value="ABC_Ni/Peptide_Import"/>
</dbReference>
<keyword evidence="7" id="KW-0472">Membrane</keyword>
<proteinExistence type="inferred from homology"/>
<evidence type="ECO:0000313" key="10">
    <source>
        <dbReference type="Proteomes" id="UP001306592"/>
    </source>
</evidence>
<dbReference type="Pfam" id="PF00005">
    <property type="entry name" value="ABC_tran"/>
    <property type="match status" value="2"/>
</dbReference>
<feature type="domain" description="ABC transporter" evidence="8">
    <location>
        <begin position="264"/>
        <end position="461"/>
    </location>
</feature>
<keyword evidence="5" id="KW-0547">Nucleotide-binding</keyword>
<organism evidence="9 10">
    <name type="scientific">Erwinia aphidicola</name>
    <dbReference type="NCBI Taxonomy" id="68334"/>
    <lineage>
        <taxon>Bacteria</taxon>
        <taxon>Pseudomonadati</taxon>
        <taxon>Pseudomonadota</taxon>
        <taxon>Gammaproteobacteria</taxon>
        <taxon>Enterobacterales</taxon>
        <taxon>Erwiniaceae</taxon>
        <taxon>Erwinia</taxon>
    </lineage>
</organism>
<dbReference type="Gene3D" id="3.40.50.300">
    <property type="entry name" value="P-loop containing nucleotide triphosphate hydrolases"/>
    <property type="match status" value="2"/>
</dbReference>
<comment type="caution">
    <text evidence="9">The sequence shown here is derived from an EMBL/GenBank/DDBJ whole genome shotgun (WGS) entry which is preliminary data.</text>
</comment>
<evidence type="ECO:0000256" key="6">
    <source>
        <dbReference type="ARBA" id="ARBA00022840"/>
    </source>
</evidence>
<keyword evidence="4" id="KW-1003">Cell membrane</keyword>
<evidence type="ECO:0000256" key="7">
    <source>
        <dbReference type="ARBA" id="ARBA00023136"/>
    </source>
</evidence>
<keyword evidence="3" id="KW-0813">Transport</keyword>
<dbReference type="PROSITE" id="PS00211">
    <property type="entry name" value="ABC_TRANSPORTER_1"/>
    <property type="match status" value="1"/>
</dbReference>
<gene>
    <name evidence="9" type="ORF">V8N49_12910</name>
</gene>
<comment type="subcellular location">
    <subcellularLocation>
        <location evidence="1">Cell inner membrane</location>
        <topology evidence="1">Peripheral membrane protein</topology>
    </subcellularLocation>
</comment>
<dbReference type="SUPFAM" id="SSF52540">
    <property type="entry name" value="P-loop containing nucleoside triphosphate hydrolases"/>
    <property type="match status" value="2"/>
</dbReference>
<dbReference type="PANTHER" id="PTHR43297">
    <property type="entry name" value="OLIGOPEPTIDE TRANSPORT ATP-BINDING PROTEIN APPD"/>
    <property type="match status" value="1"/>
</dbReference>
<evidence type="ECO:0000256" key="4">
    <source>
        <dbReference type="ARBA" id="ARBA00022475"/>
    </source>
</evidence>
<comment type="similarity">
    <text evidence="2">Belongs to the ABC transporter superfamily. Drug exporter-2 (TC 3.A.1.117) family.</text>
</comment>
<evidence type="ECO:0000256" key="5">
    <source>
        <dbReference type="ARBA" id="ARBA00022741"/>
    </source>
</evidence>
<evidence type="ECO:0000256" key="3">
    <source>
        <dbReference type="ARBA" id="ARBA00022448"/>
    </source>
</evidence>
<dbReference type="PROSITE" id="PS50893">
    <property type="entry name" value="ABC_TRANSPORTER_2"/>
    <property type="match status" value="2"/>
</dbReference>
<accession>A0ABU8DHZ8</accession>
<dbReference type="InterPro" id="IPR027417">
    <property type="entry name" value="P-loop_NTPase"/>
</dbReference>